<evidence type="ECO:0000256" key="1">
    <source>
        <dbReference type="ARBA" id="ARBA00022801"/>
    </source>
</evidence>
<evidence type="ECO:0000313" key="5">
    <source>
        <dbReference type="Proteomes" id="UP001373159"/>
    </source>
</evidence>
<evidence type="ECO:0000313" key="4">
    <source>
        <dbReference type="EMBL" id="MEK0305937.1"/>
    </source>
</evidence>
<dbReference type="PANTHER" id="PTHR22901">
    <property type="entry name" value="SIALATE O-ACETYLESTERASE"/>
    <property type="match status" value="1"/>
</dbReference>
<dbReference type="SUPFAM" id="SSF52266">
    <property type="entry name" value="SGNH hydrolase"/>
    <property type="match status" value="1"/>
</dbReference>
<dbReference type="RefSeq" id="WP_340468488.1">
    <property type="nucleotide sequence ID" value="NZ_JBANBB010000001.1"/>
</dbReference>
<dbReference type="InterPro" id="IPR039329">
    <property type="entry name" value="SIAE"/>
</dbReference>
<accession>A0ABU8ZL15</accession>
<comment type="caution">
    <text evidence="4">The sequence shown here is derived from an EMBL/GenBank/DDBJ whole genome shotgun (WGS) entry which is preliminary data.</text>
</comment>
<feature type="region of interest" description="Disordered" evidence="2">
    <location>
        <begin position="1"/>
        <end position="33"/>
    </location>
</feature>
<reference evidence="4 5" key="1">
    <citation type="submission" date="2024-02" db="EMBL/GenBank/DDBJ databases">
        <title>Bifidobacterium honeyensis sp. nov., isolated from the comb honey.</title>
        <authorList>
            <person name="Liu W."/>
            <person name="Li Y."/>
        </authorList>
    </citation>
    <scope>NUCLEOTIDE SEQUENCE [LARGE SCALE GENOMIC DNA]</scope>
    <source>
        <strain evidence="4 5">IMAU50988</strain>
    </source>
</reference>
<name>A0ABU8ZL15_9BIFI</name>
<feature type="domain" description="Sialate O-acetylesterase" evidence="3">
    <location>
        <begin position="157"/>
        <end position="261"/>
    </location>
</feature>
<feature type="compositionally biased region" description="Basic and acidic residues" evidence="2">
    <location>
        <begin position="88"/>
        <end position="97"/>
    </location>
</feature>
<dbReference type="PANTHER" id="PTHR22901:SF0">
    <property type="entry name" value="SIALATE O-ACETYLESTERASE"/>
    <property type="match status" value="1"/>
</dbReference>
<feature type="region of interest" description="Disordered" evidence="2">
    <location>
        <begin position="88"/>
        <end position="112"/>
    </location>
</feature>
<dbReference type="Proteomes" id="UP001373159">
    <property type="component" value="Unassembled WGS sequence"/>
</dbReference>
<proteinExistence type="predicted"/>
<sequence>MPEPDDRSPCGRPATGPAPGVGPVAPLPGVEDGPLRTRAGGLEVAAIFDDHMVLQAGRPIPVFGQAPAPSAVRVELYDGSGRVVRRAAGHEATRPARDPLPQPTFRRTQGGSGPWIAWLDPVDGPGPYRLVVTSDGAAGADRPSGTERLVFSDVLVGQVWLAGGQSNMELELRNSLDGKQFVDTGRDPLLRFFNVPKTGSVDPAAEARSRWLSASSRQLGTMSAVAYHFARRLRRMLPEGTPVGIIDCYIGGTSISVWLDRPTLESCPEGKSYLDRFHQAVKGKTRSDMEAETRQWQTRFDSWNQSVTTTKREHPGLTQAQVDAACGPCPWPPPMTDTSMYRPCAGFTSMVDRVAPYSLAGFLWYQGEEDEPFCRDYKPLLEKLIRLWRSRWTPQAAGSERRNAVRPQRPAAKGEPDGRLPSEGPSGRMGPLPFAIVQLPQWTDHDSAAAGRDLLHWPVIRQAQWEAGQDLEAVYTICTMDCGEFDNIHPADKATPGQRLADMVLNRVYGQMDITAGSPTPHQMVMSGRGKVLITFKHARHLDFVGTCPGSPTADGGLPQGRKTRRAGESGFSLVLEDGRTFDLAATIVEHGREGTSATPSRRSAGGEPAVLLDLPAPVGTTVEGAFRIRYAWRSWGPAPLYNEQGLPAFPFDLTCPR</sequence>
<dbReference type="Pfam" id="PF03629">
    <property type="entry name" value="SASA"/>
    <property type="match status" value="1"/>
</dbReference>
<dbReference type="Gene3D" id="3.40.50.1110">
    <property type="entry name" value="SGNH hydrolase"/>
    <property type="match status" value="1"/>
</dbReference>
<protein>
    <submittedName>
        <fullName evidence="4">Sialate O-acetylesterase</fullName>
    </submittedName>
</protein>
<evidence type="ECO:0000256" key="2">
    <source>
        <dbReference type="SAM" id="MobiDB-lite"/>
    </source>
</evidence>
<keyword evidence="5" id="KW-1185">Reference proteome</keyword>
<evidence type="ECO:0000259" key="3">
    <source>
        <dbReference type="Pfam" id="PF03629"/>
    </source>
</evidence>
<keyword evidence="1" id="KW-0378">Hydrolase</keyword>
<dbReference type="InterPro" id="IPR036514">
    <property type="entry name" value="SGNH_hydro_sf"/>
</dbReference>
<feature type="region of interest" description="Disordered" evidence="2">
    <location>
        <begin position="396"/>
        <end position="427"/>
    </location>
</feature>
<gene>
    <name evidence="4" type="ORF">V8P97_00370</name>
</gene>
<dbReference type="InterPro" id="IPR005181">
    <property type="entry name" value="SASA"/>
</dbReference>
<feature type="compositionally biased region" description="Low complexity" evidence="2">
    <location>
        <begin position="11"/>
        <end position="30"/>
    </location>
</feature>
<dbReference type="EMBL" id="JBANBB010000001">
    <property type="protein sequence ID" value="MEK0305937.1"/>
    <property type="molecule type" value="Genomic_DNA"/>
</dbReference>
<organism evidence="4 5">
    <name type="scientific">Bifidobacterium favimelis</name>
    <dbReference type="NCBI Taxonomy" id="3122979"/>
    <lineage>
        <taxon>Bacteria</taxon>
        <taxon>Bacillati</taxon>
        <taxon>Actinomycetota</taxon>
        <taxon>Actinomycetes</taxon>
        <taxon>Bifidobacteriales</taxon>
        <taxon>Bifidobacteriaceae</taxon>
        <taxon>Bifidobacterium</taxon>
    </lineage>
</organism>